<accession>A0ABS8TE88</accession>
<organism evidence="1 2">
    <name type="scientific">Datura stramonium</name>
    <name type="common">Jimsonweed</name>
    <name type="synonym">Common thornapple</name>
    <dbReference type="NCBI Taxonomy" id="4076"/>
    <lineage>
        <taxon>Eukaryota</taxon>
        <taxon>Viridiplantae</taxon>
        <taxon>Streptophyta</taxon>
        <taxon>Embryophyta</taxon>
        <taxon>Tracheophyta</taxon>
        <taxon>Spermatophyta</taxon>
        <taxon>Magnoliopsida</taxon>
        <taxon>eudicotyledons</taxon>
        <taxon>Gunneridae</taxon>
        <taxon>Pentapetalae</taxon>
        <taxon>asterids</taxon>
        <taxon>lamiids</taxon>
        <taxon>Solanales</taxon>
        <taxon>Solanaceae</taxon>
        <taxon>Solanoideae</taxon>
        <taxon>Datureae</taxon>
        <taxon>Datura</taxon>
    </lineage>
</organism>
<gene>
    <name evidence="1" type="ORF">HAX54_009020</name>
</gene>
<name>A0ABS8TE88_DATST</name>
<reference evidence="1 2" key="1">
    <citation type="journal article" date="2021" name="BMC Genomics">
        <title>Datura genome reveals duplications of psychoactive alkaloid biosynthetic genes and high mutation rate following tissue culture.</title>
        <authorList>
            <person name="Rajewski A."/>
            <person name="Carter-House D."/>
            <person name="Stajich J."/>
            <person name="Litt A."/>
        </authorList>
    </citation>
    <scope>NUCLEOTIDE SEQUENCE [LARGE SCALE GENOMIC DNA]</scope>
    <source>
        <strain evidence="1">AR-01</strain>
    </source>
</reference>
<evidence type="ECO:0000313" key="2">
    <source>
        <dbReference type="Proteomes" id="UP000823775"/>
    </source>
</evidence>
<keyword evidence="2" id="KW-1185">Reference proteome</keyword>
<dbReference type="Proteomes" id="UP000823775">
    <property type="component" value="Unassembled WGS sequence"/>
</dbReference>
<sequence>MSITTVFDDSMFQLESLFRIDYRNTKYLITRVFGGVGRRAREENENLYMEMKRMQVINEENIAGIKNGPSLRSGSAGEDAALPFFLLLLLPGAGEGLRVGAETGTGIATSGAGVAISGAGEDVSSLEPLLLVSLLEPLLMKAASGDETGAVIGSGWDFRDLQEAGQ</sequence>
<dbReference type="EMBL" id="JACEIK010001484">
    <property type="protein sequence ID" value="MCD7469775.1"/>
    <property type="molecule type" value="Genomic_DNA"/>
</dbReference>
<evidence type="ECO:0000313" key="1">
    <source>
        <dbReference type="EMBL" id="MCD7469775.1"/>
    </source>
</evidence>
<comment type="caution">
    <text evidence="1">The sequence shown here is derived from an EMBL/GenBank/DDBJ whole genome shotgun (WGS) entry which is preliminary data.</text>
</comment>
<proteinExistence type="predicted"/>
<protein>
    <submittedName>
        <fullName evidence="1">Uncharacterized protein</fullName>
    </submittedName>
</protein>